<dbReference type="SUPFAM" id="SSF82607">
    <property type="entry name" value="YbaB-like"/>
    <property type="match status" value="1"/>
</dbReference>
<dbReference type="Pfam" id="PF02575">
    <property type="entry name" value="YbaB_DNA_bd"/>
    <property type="match status" value="1"/>
</dbReference>
<dbReference type="PANTHER" id="PTHR33449:SF1">
    <property type="entry name" value="NUCLEOID-ASSOCIATED PROTEIN YBAB"/>
    <property type="match status" value="1"/>
</dbReference>
<keyword evidence="1" id="KW-0238">DNA-binding</keyword>
<keyword evidence="2" id="KW-0175">Coiled coil</keyword>
<dbReference type="Gene3D" id="3.30.1310.10">
    <property type="entry name" value="Nucleoid-associated protein YbaB-like domain"/>
    <property type="match status" value="1"/>
</dbReference>
<protein>
    <recommendedName>
        <fullName evidence="4">Nucleoid-associated protein</fullName>
    </recommendedName>
</protein>
<dbReference type="EMBL" id="LAZR01030997">
    <property type="protein sequence ID" value="KKL54992.1"/>
    <property type="molecule type" value="Genomic_DNA"/>
</dbReference>
<dbReference type="PIRSF" id="PIRSF004555">
    <property type="entry name" value="UCP004555"/>
    <property type="match status" value="1"/>
</dbReference>
<evidence type="ECO:0000256" key="2">
    <source>
        <dbReference type="SAM" id="Coils"/>
    </source>
</evidence>
<reference evidence="3" key="1">
    <citation type="journal article" date="2015" name="Nature">
        <title>Complex archaea that bridge the gap between prokaryotes and eukaryotes.</title>
        <authorList>
            <person name="Spang A."/>
            <person name="Saw J.H."/>
            <person name="Jorgensen S.L."/>
            <person name="Zaremba-Niedzwiedzka K."/>
            <person name="Martijn J."/>
            <person name="Lind A.E."/>
            <person name="van Eijk R."/>
            <person name="Schleper C."/>
            <person name="Guy L."/>
            <person name="Ettema T.J."/>
        </authorList>
    </citation>
    <scope>NUCLEOTIDE SEQUENCE</scope>
</reference>
<dbReference type="NCBIfam" id="TIGR00103">
    <property type="entry name" value="DNA_YbaB_EbfC"/>
    <property type="match status" value="1"/>
</dbReference>
<dbReference type="PANTHER" id="PTHR33449">
    <property type="entry name" value="NUCLEOID-ASSOCIATED PROTEIN YBAB"/>
    <property type="match status" value="1"/>
</dbReference>
<gene>
    <name evidence="3" type="ORF">LCGC14_2259860</name>
</gene>
<sequence>MGGGFSKMKKQAKMMQEQMAKMKEDLKNKLVEGIAANGLVKITLSGEKELKKIKIDPECVDSSDVEGLEDLILQAHKDAFKKLDEEDSNLDFPMSGMLGL</sequence>
<evidence type="ECO:0000256" key="1">
    <source>
        <dbReference type="ARBA" id="ARBA00023125"/>
    </source>
</evidence>
<dbReference type="InterPro" id="IPR004401">
    <property type="entry name" value="YbaB/EbfC"/>
</dbReference>
<evidence type="ECO:0008006" key="4">
    <source>
        <dbReference type="Google" id="ProtNLM"/>
    </source>
</evidence>
<feature type="coiled-coil region" evidence="2">
    <location>
        <begin position="5"/>
        <end position="32"/>
    </location>
</feature>
<dbReference type="InterPro" id="IPR036894">
    <property type="entry name" value="YbaB-like_sf"/>
</dbReference>
<name>A0A0F9FV14_9ZZZZ</name>
<comment type="caution">
    <text evidence="3">The sequence shown here is derived from an EMBL/GenBank/DDBJ whole genome shotgun (WGS) entry which is preliminary data.</text>
</comment>
<organism evidence="3">
    <name type="scientific">marine sediment metagenome</name>
    <dbReference type="NCBI Taxonomy" id="412755"/>
    <lineage>
        <taxon>unclassified sequences</taxon>
        <taxon>metagenomes</taxon>
        <taxon>ecological metagenomes</taxon>
    </lineage>
</organism>
<accession>A0A0F9FV14</accession>
<dbReference type="HAMAP" id="MF_00274">
    <property type="entry name" value="DNA_YbaB_EbfC"/>
    <property type="match status" value="1"/>
</dbReference>
<proteinExistence type="inferred from homology"/>
<dbReference type="AlphaFoldDB" id="A0A0F9FV14"/>
<evidence type="ECO:0000313" key="3">
    <source>
        <dbReference type="EMBL" id="KKL54992.1"/>
    </source>
</evidence>
<dbReference type="GO" id="GO:0005829">
    <property type="term" value="C:cytosol"/>
    <property type="evidence" value="ECO:0007669"/>
    <property type="project" value="TreeGrafter"/>
</dbReference>
<dbReference type="GO" id="GO:0003677">
    <property type="term" value="F:DNA binding"/>
    <property type="evidence" value="ECO:0007669"/>
    <property type="project" value="UniProtKB-KW"/>
</dbReference>